<feature type="transmembrane region" description="Helical" evidence="1">
    <location>
        <begin position="47"/>
        <end position="67"/>
    </location>
</feature>
<dbReference type="EnsemblMetazoa" id="ACOM028784-RA">
    <property type="protein sequence ID" value="ACOM028784-PA.1"/>
    <property type="gene ID" value="ACOM028784"/>
</dbReference>
<reference evidence="2" key="1">
    <citation type="submission" date="2022-08" db="UniProtKB">
        <authorList>
            <consortium name="EnsemblMetazoa"/>
        </authorList>
    </citation>
    <scope>IDENTIFICATION</scope>
</reference>
<sequence length="239" mass="26230">MSSSSSPIICVSLAIFRSPSSSCSCFDSACAFTFCSSFRSPCFSFSFSLYSLLILISLSITRLYSVVPKMASNFFFSSFGSSSGQQESSWWQNITLFRMAFETPIASHISLLMSVTRDRVIVTFSFVWAFSIVMVESIVSNLGFLPLCVIFIDRIAVTVLPVKSFTISFTCPKLSTVLNILGSCTKPTPRFVPGGTSPVSPYFRHSMMVVLPQPFWPTISMVVVWCDGAEMVTVVGVTA</sequence>
<accession>A0A8W7PB69</accession>
<organism evidence="2">
    <name type="scientific">Anopheles coluzzii</name>
    <name type="common">African malaria mosquito</name>
    <dbReference type="NCBI Taxonomy" id="1518534"/>
    <lineage>
        <taxon>Eukaryota</taxon>
        <taxon>Metazoa</taxon>
        <taxon>Ecdysozoa</taxon>
        <taxon>Arthropoda</taxon>
        <taxon>Hexapoda</taxon>
        <taxon>Insecta</taxon>
        <taxon>Pterygota</taxon>
        <taxon>Neoptera</taxon>
        <taxon>Endopterygota</taxon>
        <taxon>Diptera</taxon>
        <taxon>Nematocera</taxon>
        <taxon>Culicoidea</taxon>
        <taxon>Culicidae</taxon>
        <taxon>Anophelinae</taxon>
        <taxon>Anopheles</taxon>
    </lineage>
</organism>
<keyword evidence="1" id="KW-0472">Membrane</keyword>
<keyword evidence="1" id="KW-0812">Transmembrane</keyword>
<proteinExistence type="predicted"/>
<feature type="transmembrane region" description="Helical" evidence="1">
    <location>
        <begin position="120"/>
        <end position="138"/>
    </location>
</feature>
<dbReference type="AlphaFoldDB" id="A0A8W7PB69"/>
<dbReference type="Proteomes" id="UP000075882">
    <property type="component" value="Unassembled WGS sequence"/>
</dbReference>
<evidence type="ECO:0000256" key="1">
    <source>
        <dbReference type="SAM" id="Phobius"/>
    </source>
</evidence>
<name>A0A8W7PB69_ANOCL</name>
<evidence type="ECO:0000313" key="2">
    <source>
        <dbReference type="EnsemblMetazoa" id="ACOM028784-PA.1"/>
    </source>
</evidence>
<protein>
    <submittedName>
        <fullName evidence="2">Uncharacterized protein</fullName>
    </submittedName>
</protein>
<keyword evidence="1" id="KW-1133">Transmembrane helix</keyword>